<dbReference type="InterPro" id="IPR018951">
    <property type="entry name" value="Fumarase_C_C"/>
</dbReference>
<accession>A0A4Y8MRM4</accession>
<evidence type="ECO:0000313" key="10">
    <source>
        <dbReference type="Proteomes" id="UP000297385"/>
    </source>
</evidence>
<dbReference type="RefSeq" id="WP_134461379.1">
    <property type="nucleotide sequence ID" value="NZ_JBHMFL010000169.1"/>
</dbReference>
<dbReference type="PRINTS" id="PR00145">
    <property type="entry name" value="ARGSUCLYASE"/>
</dbReference>
<evidence type="ECO:0000256" key="5">
    <source>
        <dbReference type="NCBIfam" id="TIGR00839"/>
    </source>
</evidence>
<dbReference type="AlphaFoldDB" id="A0A4Y8MRM4"/>
<dbReference type="EC" id="4.3.1.1" evidence="2 5"/>
<name>A0A4Y8MRM4_9BURK</name>
<dbReference type="InterPro" id="IPR008948">
    <property type="entry name" value="L-Aspartase-like"/>
</dbReference>
<dbReference type="CDD" id="cd01357">
    <property type="entry name" value="Aspartase"/>
    <property type="match status" value="1"/>
</dbReference>
<gene>
    <name evidence="9" type="primary">aspA</name>
    <name evidence="9" type="ORF">E2553_24700</name>
</gene>
<dbReference type="NCBIfam" id="NF008909">
    <property type="entry name" value="PRK12273.1"/>
    <property type="match status" value="1"/>
</dbReference>
<dbReference type="FunFam" id="1.10.275.10:FF:000001">
    <property type="entry name" value="Fumarate hydratase, mitochondrial"/>
    <property type="match status" value="1"/>
</dbReference>
<dbReference type="FunFam" id="1.10.40.30:FF:000002">
    <property type="entry name" value="Fumarate hydratase class II"/>
    <property type="match status" value="1"/>
</dbReference>
<dbReference type="GO" id="GO:0006531">
    <property type="term" value="P:aspartate metabolic process"/>
    <property type="evidence" value="ECO:0007669"/>
    <property type="project" value="InterPro"/>
</dbReference>
<keyword evidence="4 6" id="KW-0456">Lyase</keyword>
<dbReference type="PANTHER" id="PTHR42696">
    <property type="entry name" value="ASPARTATE AMMONIA-LYASE"/>
    <property type="match status" value="1"/>
</dbReference>
<dbReference type="PANTHER" id="PTHR42696:SF2">
    <property type="entry name" value="ASPARTATE AMMONIA-LYASE"/>
    <property type="match status" value="1"/>
</dbReference>
<dbReference type="InterPro" id="IPR000362">
    <property type="entry name" value="Fumarate_lyase_fam"/>
</dbReference>
<comment type="caution">
    <text evidence="9">The sequence shown here is derived from an EMBL/GenBank/DDBJ whole genome shotgun (WGS) entry which is preliminary data.</text>
</comment>
<feature type="domain" description="Fumarase C C-terminal" evidence="8">
    <location>
        <begin position="413"/>
        <end position="464"/>
    </location>
</feature>
<feature type="domain" description="Fumarate lyase N-terminal" evidence="7">
    <location>
        <begin position="16"/>
        <end position="346"/>
    </location>
</feature>
<evidence type="ECO:0000256" key="1">
    <source>
        <dbReference type="ARBA" id="ARBA00005596"/>
    </source>
</evidence>
<evidence type="ECO:0000256" key="4">
    <source>
        <dbReference type="ARBA" id="ARBA00023239"/>
    </source>
</evidence>
<dbReference type="Gene3D" id="1.10.40.30">
    <property type="entry name" value="Fumarase/aspartase (C-terminal domain)"/>
    <property type="match status" value="1"/>
</dbReference>
<dbReference type="NCBIfam" id="TIGR00839">
    <property type="entry name" value="aspA"/>
    <property type="match status" value="1"/>
</dbReference>
<dbReference type="Pfam" id="PF10415">
    <property type="entry name" value="FumaraseC_C"/>
    <property type="match status" value="1"/>
</dbReference>
<protein>
    <recommendedName>
        <fullName evidence="3 5">Aspartate ammonia-lyase</fullName>
        <shortName evidence="6">Aspartase</shortName>
        <ecNumber evidence="2 5">4.3.1.1</ecNumber>
    </recommendedName>
</protein>
<evidence type="ECO:0000259" key="7">
    <source>
        <dbReference type="Pfam" id="PF00206"/>
    </source>
</evidence>
<dbReference type="GeneID" id="97303075"/>
<dbReference type="Gene3D" id="1.20.200.10">
    <property type="entry name" value="Fumarase/aspartase (Central domain)"/>
    <property type="match status" value="1"/>
</dbReference>
<dbReference type="Proteomes" id="UP000297385">
    <property type="component" value="Unassembled WGS sequence"/>
</dbReference>
<dbReference type="GO" id="GO:0005829">
    <property type="term" value="C:cytosol"/>
    <property type="evidence" value="ECO:0007669"/>
    <property type="project" value="TreeGrafter"/>
</dbReference>
<reference evidence="9 10" key="1">
    <citation type="submission" date="2019-03" db="EMBL/GenBank/DDBJ databases">
        <title>Complete Genome Sequence of Paraburkholderia dipogonis ICMP 19430T, a Nitrogen-fixing Symbiont of the South African Invasive Legume Dipogon lignosus in New Zealand.</title>
        <authorList>
            <person name="De Meyer S.E."/>
        </authorList>
    </citation>
    <scope>NUCLEOTIDE SEQUENCE [LARGE SCALE GENOMIC DNA]</scope>
    <source>
        <strain evidence="9 10">ICMP 19430</strain>
    </source>
</reference>
<dbReference type="InterPro" id="IPR022761">
    <property type="entry name" value="Fumarate_lyase_N"/>
</dbReference>
<dbReference type="SUPFAM" id="SSF48557">
    <property type="entry name" value="L-aspartase-like"/>
    <property type="match status" value="1"/>
</dbReference>
<dbReference type="Gene3D" id="1.10.275.10">
    <property type="entry name" value="Fumarase/aspartase (N-terminal domain)"/>
    <property type="match status" value="1"/>
</dbReference>
<dbReference type="InterPro" id="IPR051546">
    <property type="entry name" value="Aspartate_Ammonia-Lyase"/>
</dbReference>
<dbReference type="GO" id="GO:0008797">
    <property type="term" value="F:aspartate ammonia-lyase activity"/>
    <property type="evidence" value="ECO:0007669"/>
    <property type="project" value="UniProtKB-UniRule"/>
</dbReference>
<evidence type="ECO:0000256" key="6">
    <source>
        <dbReference type="RuleBase" id="RU362017"/>
    </source>
</evidence>
<evidence type="ECO:0000256" key="2">
    <source>
        <dbReference type="ARBA" id="ARBA00012992"/>
    </source>
</evidence>
<proteinExistence type="inferred from homology"/>
<dbReference type="Pfam" id="PF00206">
    <property type="entry name" value="Lyase_1"/>
    <property type="match status" value="1"/>
</dbReference>
<organism evidence="9 10">
    <name type="scientific">Paraburkholderia dipogonis</name>
    <dbReference type="NCBI Taxonomy" id="1211383"/>
    <lineage>
        <taxon>Bacteria</taxon>
        <taxon>Pseudomonadati</taxon>
        <taxon>Pseudomonadota</taxon>
        <taxon>Betaproteobacteria</taxon>
        <taxon>Burkholderiales</taxon>
        <taxon>Burkholderiaceae</taxon>
        <taxon>Paraburkholderia</taxon>
    </lineage>
</organism>
<dbReference type="InterPro" id="IPR004708">
    <property type="entry name" value="ApsA"/>
</dbReference>
<dbReference type="EMBL" id="SNVI01000002">
    <property type="protein sequence ID" value="TFE39995.1"/>
    <property type="molecule type" value="Genomic_DNA"/>
</dbReference>
<dbReference type="InterPro" id="IPR020557">
    <property type="entry name" value="Fumarate_lyase_CS"/>
</dbReference>
<sequence length="498" mass="53795">MAETAQTRVEHDLLGDRDVPTSAYYGVHTLRALENFPISGIPISQYRELVRAMAFIKLAAVKANGELGLIDNRRAEGIALACEEIIAGKLHDDFVVDVIQGGAGTSTNMNANEVIANRALEILGFVRGEYETVHPNEHVNIGQSTNDVYPTAIKLALQFYIDTLLKSMAYLRQAFAAKAEEFHDVLKMGRTQLQDAVPMTLGQEFSTYAVMLEEDEARLAEARLLLLEINLGATAIGTGITAHPDYAAAVCRHLREDTGFSFLTAANLVEATQDCGAFVQLSGVLKRIAVKLSKTCNDLRLLSSGPRCGFAEIQLPPMQAGSSIMPGKVNPVIPELVNQIAFEVIGNDLTVTMAAEAGQLQLNAFEPIIAHSLFKSIQHLAAGCVTLADRCARGIVANREQLRTSVERSIGVVTALNPYIGYANATQIASEALETGARVYDLVLSRGLLSKVDLDRILDPLSLTLPEKQPRSYARTQRIPASCEPSEGAITPVARGVA</sequence>
<comment type="catalytic activity">
    <reaction evidence="6">
        <text>L-aspartate = fumarate + NH4(+)</text>
        <dbReference type="Rhea" id="RHEA:16601"/>
        <dbReference type="ChEBI" id="CHEBI:28938"/>
        <dbReference type="ChEBI" id="CHEBI:29806"/>
        <dbReference type="ChEBI" id="CHEBI:29991"/>
        <dbReference type="EC" id="4.3.1.1"/>
    </reaction>
</comment>
<dbReference type="PRINTS" id="PR00149">
    <property type="entry name" value="FUMRATELYASE"/>
</dbReference>
<evidence type="ECO:0000313" key="9">
    <source>
        <dbReference type="EMBL" id="TFE39995.1"/>
    </source>
</evidence>
<dbReference type="FunFam" id="1.20.200.10:FF:000001">
    <property type="entry name" value="Fumarate hydratase, mitochondrial"/>
    <property type="match status" value="1"/>
</dbReference>
<dbReference type="GO" id="GO:0006099">
    <property type="term" value="P:tricarboxylic acid cycle"/>
    <property type="evidence" value="ECO:0007669"/>
    <property type="project" value="InterPro"/>
</dbReference>
<evidence type="ECO:0000259" key="8">
    <source>
        <dbReference type="Pfam" id="PF10415"/>
    </source>
</evidence>
<dbReference type="InterPro" id="IPR024083">
    <property type="entry name" value="Fumarase/histidase_N"/>
</dbReference>
<dbReference type="PROSITE" id="PS00163">
    <property type="entry name" value="FUMARATE_LYASES"/>
    <property type="match status" value="1"/>
</dbReference>
<evidence type="ECO:0000256" key="3">
    <source>
        <dbReference type="ARBA" id="ARBA00016146"/>
    </source>
</evidence>
<comment type="similarity">
    <text evidence="1 6">Belongs to the class-II fumarase/aspartase family. Aspartase subfamily.</text>
</comment>